<dbReference type="PROSITE" id="PS50932">
    <property type="entry name" value="HTH_LACI_2"/>
    <property type="match status" value="1"/>
</dbReference>
<proteinExistence type="predicted"/>
<dbReference type="InterPro" id="IPR010982">
    <property type="entry name" value="Lambda_DNA-bd_dom_sf"/>
</dbReference>
<dbReference type="GO" id="GO:0000976">
    <property type="term" value="F:transcription cis-regulatory region binding"/>
    <property type="evidence" value="ECO:0007669"/>
    <property type="project" value="TreeGrafter"/>
</dbReference>
<dbReference type="GO" id="GO:0003700">
    <property type="term" value="F:DNA-binding transcription factor activity"/>
    <property type="evidence" value="ECO:0007669"/>
    <property type="project" value="TreeGrafter"/>
</dbReference>
<evidence type="ECO:0000256" key="3">
    <source>
        <dbReference type="ARBA" id="ARBA00023163"/>
    </source>
</evidence>
<dbReference type="SUPFAM" id="SSF47413">
    <property type="entry name" value="lambda repressor-like DNA-binding domains"/>
    <property type="match status" value="1"/>
</dbReference>
<dbReference type="EMBL" id="JADIMS010000118">
    <property type="protein sequence ID" value="MBO8450718.1"/>
    <property type="molecule type" value="Genomic_DNA"/>
</dbReference>
<comment type="caution">
    <text evidence="5">The sequence shown here is derived from an EMBL/GenBank/DDBJ whole genome shotgun (WGS) entry which is preliminary data.</text>
</comment>
<evidence type="ECO:0000259" key="4">
    <source>
        <dbReference type="PROSITE" id="PS50932"/>
    </source>
</evidence>
<dbReference type="InterPro" id="IPR046335">
    <property type="entry name" value="LacI/GalR-like_sensor"/>
</dbReference>
<sequence>MTIQDVADKAQVSKATVSRVINGRPGVKEEIRSRVKAVIQELGWKPSSGLWASSKIPSGFIGVVMENLSHPLYRDIINGISATLAEAGMQPVFFRSANSPAVREKGLEYFASGIVDGLILMESDLLGMEGIAKAMQNITFPVVFLEDDKQNAPSVAVDNLAVGKQAGAYLASLGHQRIGHITGNYNFAVSRSRYLGFVQALMEAGLETDEKYVAYGDFSWESGYACMKQLMELPERPTAVYASSDAMAYGAWKYAEENGIRVPEDLSLVGTDGVAPDYARKPVLTTIVQPAEEMGRQAALLLLERIRDRSGEIRHVRLDCTLHEGSSCAPRK</sequence>
<dbReference type="InterPro" id="IPR000843">
    <property type="entry name" value="HTH_LacI"/>
</dbReference>
<evidence type="ECO:0000313" key="5">
    <source>
        <dbReference type="EMBL" id="MBO8450718.1"/>
    </source>
</evidence>
<evidence type="ECO:0000256" key="1">
    <source>
        <dbReference type="ARBA" id="ARBA00023015"/>
    </source>
</evidence>
<dbReference type="PANTHER" id="PTHR30146">
    <property type="entry name" value="LACI-RELATED TRANSCRIPTIONAL REPRESSOR"/>
    <property type="match status" value="1"/>
</dbReference>
<dbReference type="CDD" id="cd06267">
    <property type="entry name" value="PBP1_LacI_sugar_binding-like"/>
    <property type="match status" value="1"/>
</dbReference>
<protein>
    <submittedName>
        <fullName evidence="5">LacI family DNA-binding transcriptional regulator</fullName>
    </submittedName>
</protein>
<dbReference type="Proteomes" id="UP000823616">
    <property type="component" value="Unassembled WGS sequence"/>
</dbReference>
<name>A0A9D9ENG4_9SPIR</name>
<dbReference type="Gene3D" id="1.10.260.40">
    <property type="entry name" value="lambda repressor-like DNA-binding domains"/>
    <property type="match status" value="1"/>
</dbReference>
<feature type="domain" description="HTH lacI-type" evidence="4">
    <location>
        <begin position="1"/>
        <end position="47"/>
    </location>
</feature>
<keyword evidence="1" id="KW-0805">Transcription regulation</keyword>
<dbReference type="Gene3D" id="3.40.50.2300">
    <property type="match status" value="2"/>
</dbReference>
<dbReference type="AlphaFoldDB" id="A0A9D9ENG4"/>
<dbReference type="Pfam" id="PF00356">
    <property type="entry name" value="LacI"/>
    <property type="match status" value="1"/>
</dbReference>
<dbReference type="CDD" id="cd01392">
    <property type="entry name" value="HTH_LacI"/>
    <property type="match status" value="1"/>
</dbReference>
<keyword evidence="2 5" id="KW-0238">DNA-binding</keyword>
<dbReference type="PROSITE" id="PS00356">
    <property type="entry name" value="HTH_LACI_1"/>
    <property type="match status" value="1"/>
</dbReference>
<dbReference type="Pfam" id="PF13377">
    <property type="entry name" value="Peripla_BP_3"/>
    <property type="match status" value="1"/>
</dbReference>
<organism evidence="5 6">
    <name type="scientific">Candidatus Avitreponema avistercoris</name>
    <dbReference type="NCBI Taxonomy" id="2840705"/>
    <lineage>
        <taxon>Bacteria</taxon>
        <taxon>Pseudomonadati</taxon>
        <taxon>Spirochaetota</taxon>
        <taxon>Spirochaetia</taxon>
        <taxon>Spirochaetales</taxon>
        <taxon>Candidatus Avitreponema</taxon>
    </lineage>
</organism>
<dbReference type="SMART" id="SM00354">
    <property type="entry name" value="HTH_LACI"/>
    <property type="match status" value="1"/>
</dbReference>
<accession>A0A9D9ENG4</accession>
<keyword evidence="3" id="KW-0804">Transcription</keyword>
<dbReference type="InterPro" id="IPR028082">
    <property type="entry name" value="Peripla_BP_I"/>
</dbReference>
<reference evidence="5" key="2">
    <citation type="journal article" date="2021" name="PeerJ">
        <title>Extensive microbial diversity within the chicken gut microbiome revealed by metagenomics and culture.</title>
        <authorList>
            <person name="Gilroy R."/>
            <person name="Ravi A."/>
            <person name="Getino M."/>
            <person name="Pursley I."/>
            <person name="Horton D.L."/>
            <person name="Alikhan N.F."/>
            <person name="Baker D."/>
            <person name="Gharbi K."/>
            <person name="Hall N."/>
            <person name="Watson M."/>
            <person name="Adriaenssens E.M."/>
            <person name="Foster-Nyarko E."/>
            <person name="Jarju S."/>
            <person name="Secka A."/>
            <person name="Antonio M."/>
            <person name="Oren A."/>
            <person name="Chaudhuri R.R."/>
            <person name="La Ragione R."/>
            <person name="Hildebrand F."/>
            <person name="Pallen M.J."/>
        </authorList>
    </citation>
    <scope>NUCLEOTIDE SEQUENCE</scope>
    <source>
        <strain evidence="5">B3-4054</strain>
    </source>
</reference>
<dbReference type="PRINTS" id="PR00036">
    <property type="entry name" value="HTHLACI"/>
</dbReference>
<dbReference type="SUPFAM" id="SSF53822">
    <property type="entry name" value="Periplasmic binding protein-like I"/>
    <property type="match status" value="1"/>
</dbReference>
<dbReference type="PANTHER" id="PTHR30146:SF153">
    <property type="entry name" value="LACTOSE OPERON REPRESSOR"/>
    <property type="match status" value="1"/>
</dbReference>
<gene>
    <name evidence="5" type="ORF">IAA96_06395</name>
</gene>
<evidence type="ECO:0000313" key="6">
    <source>
        <dbReference type="Proteomes" id="UP000823616"/>
    </source>
</evidence>
<reference evidence="5" key="1">
    <citation type="submission" date="2020-10" db="EMBL/GenBank/DDBJ databases">
        <authorList>
            <person name="Gilroy R."/>
        </authorList>
    </citation>
    <scope>NUCLEOTIDE SEQUENCE</scope>
    <source>
        <strain evidence="5">B3-4054</strain>
    </source>
</reference>
<evidence type="ECO:0000256" key="2">
    <source>
        <dbReference type="ARBA" id="ARBA00023125"/>
    </source>
</evidence>